<dbReference type="GO" id="GO:0004803">
    <property type="term" value="F:transposase activity"/>
    <property type="evidence" value="ECO:0007669"/>
    <property type="project" value="InterPro"/>
</dbReference>
<sequence>MPSQQIPLIMEIIDNIVSPDDRKRKYTDRQILKVLIVLQIFNISYRSARIFLTNHEEYIRMAGITEIPSFQTLSRRARMIDLHAVNNEITYLYSVESIAAIDSFIIHTCKHSTAMRRKVWSNYKDPVSGWSKTTKGWSYGRKCHMSIDIDSLIIMEWLITKGNMHDSHVSHNMVDSVRGFSYILADSAYDASDIYDYIFENTHALPVIDTNKRRGIIPNKLPVNRKIGIDLRKEYASMYPLRWEIERTFSILEEILKCENIWYTVNRDYDTAIGLKAIAYNLMVISNRELGEKPRKIMKIVNC</sequence>
<feature type="domain" description="Transposase IS4-like" evidence="1">
    <location>
        <begin position="95"/>
        <end position="282"/>
    </location>
</feature>
<dbReference type="RefSeq" id="WP_009887716.1">
    <property type="nucleotide sequence ID" value="NC_021592.1"/>
</dbReference>
<accession>S0ARQ3</accession>
<dbReference type="InterPro" id="IPR002559">
    <property type="entry name" value="Transposase_11"/>
</dbReference>
<evidence type="ECO:0000313" key="2">
    <source>
        <dbReference type="EMBL" id="AGO61661.1"/>
    </source>
</evidence>
<dbReference type="HOGENOM" id="CLU_917045_0_0_2"/>
<protein>
    <submittedName>
        <fullName evidence="2">Transposase IS4 family protein</fullName>
    </submittedName>
</protein>
<evidence type="ECO:0000259" key="1">
    <source>
        <dbReference type="Pfam" id="PF01609"/>
    </source>
</evidence>
<evidence type="ECO:0000313" key="3">
    <source>
        <dbReference type="Proteomes" id="UP000014660"/>
    </source>
</evidence>
<organism evidence="2 3">
    <name type="scientific">Ferroplasma acidarmanus Fer1</name>
    <dbReference type="NCBI Taxonomy" id="333146"/>
    <lineage>
        <taxon>Archaea</taxon>
        <taxon>Methanobacteriati</taxon>
        <taxon>Thermoplasmatota</taxon>
        <taxon>Thermoplasmata</taxon>
        <taxon>Thermoplasmatales</taxon>
        <taxon>Ferroplasmaceae</taxon>
        <taxon>Ferroplasma</taxon>
    </lineage>
</organism>
<dbReference type="GO" id="GO:0006313">
    <property type="term" value="P:DNA transposition"/>
    <property type="evidence" value="ECO:0007669"/>
    <property type="project" value="InterPro"/>
</dbReference>
<dbReference type="AlphaFoldDB" id="S0ARQ3"/>
<dbReference type="KEGG" id="fac:FACI_IFERC01G1681"/>
<proteinExistence type="predicted"/>
<name>S0ARQ3_FERAC</name>
<dbReference type="GO" id="GO:0003677">
    <property type="term" value="F:DNA binding"/>
    <property type="evidence" value="ECO:0007669"/>
    <property type="project" value="InterPro"/>
</dbReference>
<dbReference type="Proteomes" id="UP000014660">
    <property type="component" value="Chromosome"/>
</dbReference>
<dbReference type="GeneID" id="16025868"/>
<dbReference type="EMBL" id="CP004145">
    <property type="protein sequence ID" value="AGO61661.1"/>
    <property type="molecule type" value="Genomic_DNA"/>
</dbReference>
<gene>
    <name evidence="2" type="ORF">FACI_IFERC00001G1681</name>
</gene>
<dbReference type="Pfam" id="PF01609">
    <property type="entry name" value="DDE_Tnp_1"/>
    <property type="match status" value="1"/>
</dbReference>
<keyword evidence="3" id="KW-1185">Reference proteome</keyword>
<reference evidence="2 3" key="1">
    <citation type="journal article" date="2007" name="Proc. Natl. Acad. Sci. U.S.A.">
        <title>Genome dynamics in a natural archaeal population.</title>
        <authorList>
            <person name="Allen E.E."/>
            <person name="Tyson G.W."/>
            <person name="Whitaker R.J."/>
            <person name="Detter J.C."/>
            <person name="Richardson P.M."/>
            <person name="Banfield J.F."/>
        </authorList>
    </citation>
    <scope>NUCLEOTIDE SEQUENCE [LARGE SCALE GENOMIC DNA]</scope>
    <source>
        <strain evidence="3">fer1</strain>
    </source>
</reference>